<dbReference type="InterPro" id="IPR005467">
    <property type="entry name" value="His_kinase_dom"/>
</dbReference>
<evidence type="ECO:0000313" key="14">
    <source>
        <dbReference type="EMBL" id="KFI71000.1"/>
    </source>
</evidence>
<keyword evidence="15" id="KW-1185">Reference proteome</keyword>
<organism evidence="14 15">
    <name type="scientific">Bifidobacterium merycicum</name>
    <dbReference type="NCBI Taxonomy" id="78345"/>
    <lineage>
        <taxon>Bacteria</taxon>
        <taxon>Bacillati</taxon>
        <taxon>Actinomycetota</taxon>
        <taxon>Actinomycetes</taxon>
        <taxon>Bifidobacteriales</taxon>
        <taxon>Bifidobacteriaceae</taxon>
        <taxon>Bifidobacterium</taxon>
    </lineage>
</organism>
<proteinExistence type="predicted"/>
<dbReference type="eggNOG" id="COG5002">
    <property type="taxonomic scope" value="Bacteria"/>
</dbReference>
<protein>
    <recommendedName>
        <fullName evidence="10">Sensor-like histidine kinase SenX3</fullName>
        <ecNumber evidence="3">2.7.13.3</ecNumber>
    </recommendedName>
</protein>
<dbReference type="CDD" id="cd00075">
    <property type="entry name" value="HATPase"/>
    <property type="match status" value="1"/>
</dbReference>
<comment type="subcellular location">
    <subcellularLocation>
        <location evidence="2">Membrane</location>
    </subcellularLocation>
</comment>
<dbReference type="OrthoDB" id="9813151at2"/>
<evidence type="ECO:0000256" key="4">
    <source>
        <dbReference type="ARBA" id="ARBA00022553"/>
    </source>
</evidence>
<dbReference type="InterPro" id="IPR004358">
    <property type="entry name" value="Sig_transdc_His_kin-like_C"/>
</dbReference>
<dbReference type="EMBL" id="JGZC01000004">
    <property type="protein sequence ID" value="KFI71000.1"/>
    <property type="molecule type" value="Genomic_DNA"/>
</dbReference>
<dbReference type="GO" id="GO:0000155">
    <property type="term" value="F:phosphorelay sensor kinase activity"/>
    <property type="evidence" value="ECO:0007669"/>
    <property type="project" value="TreeGrafter"/>
</dbReference>
<dbReference type="RefSeq" id="WP_033522324.1">
    <property type="nucleotide sequence ID" value="NZ_JGZC01000004.1"/>
</dbReference>
<dbReference type="Proteomes" id="UP000029060">
    <property type="component" value="Unassembled WGS sequence"/>
</dbReference>
<evidence type="ECO:0000256" key="9">
    <source>
        <dbReference type="ARBA" id="ARBA00023012"/>
    </source>
</evidence>
<evidence type="ECO:0000256" key="6">
    <source>
        <dbReference type="ARBA" id="ARBA00022692"/>
    </source>
</evidence>
<comment type="caution">
    <text evidence="14">The sequence shown here is derived from an EMBL/GenBank/DDBJ whole genome shotgun (WGS) entry which is preliminary data.</text>
</comment>
<dbReference type="SMART" id="SM00387">
    <property type="entry name" value="HATPase_c"/>
    <property type="match status" value="1"/>
</dbReference>
<dbReference type="InterPro" id="IPR003660">
    <property type="entry name" value="HAMP_dom"/>
</dbReference>
<accession>A0A087BJ00</accession>
<name>A0A087BJ00_9BIFI</name>
<dbReference type="PANTHER" id="PTHR45453:SF1">
    <property type="entry name" value="PHOSPHATE REGULON SENSOR PROTEIN PHOR"/>
    <property type="match status" value="1"/>
</dbReference>
<evidence type="ECO:0000256" key="7">
    <source>
        <dbReference type="ARBA" id="ARBA00022777"/>
    </source>
</evidence>
<feature type="domain" description="HAMP" evidence="13">
    <location>
        <begin position="210"/>
        <end position="262"/>
    </location>
</feature>
<reference evidence="14 15" key="1">
    <citation type="submission" date="2014-03" db="EMBL/GenBank/DDBJ databases">
        <title>Genomics of Bifidobacteria.</title>
        <authorList>
            <person name="Ventura M."/>
            <person name="Milani C."/>
            <person name="Lugli G.A."/>
        </authorList>
    </citation>
    <scope>NUCLEOTIDE SEQUENCE [LARGE SCALE GENOMIC DNA]</scope>
    <source>
        <strain evidence="14 15">LMG 11341</strain>
    </source>
</reference>
<comment type="catalytic activity">
    <reaction evidence="1">
        <text>ATP + protein L-histidine = ADP + protein N-phospho-L-histidine.</text>
        <dbReference type="EC" id="2.7.13.3"/>
    </reaction>
</comment>
<evidence type="ECO:0000256" key="1">
    <source>
        <dbReference type="ARBA" id="ARBA00000085"/>
    </source>
</evidence>
<keyword evidence="6 11" id="KW-0812">Transmembrane</keyword>
<keyword evidence="7" id="KW-0418">Kinase</keyword>
<evidence type="ECO:0000259" key="12">
    <source>
        <dbReference type="PROSITE" id="PS50109"/>
    </source>
</evidence>
<dbReference type="InterPro" id="IPR003594">
    <property type="entry name" value="HATPase_dom"/>
</dbReference>
<dbReference type="SUPFAM" id="SSF55874">
    <property type="entry name" value="ATPase domain of HSP90 chaperone/DNA topoisomerase II/histidine kinase"/>
    <property type="match status" value="1"/>
</dbReference>
<gene>
    <name evidence="14" type="ORF">BMERY_1349</name>
</gene>
<evidence type="ECO:0000256" key="8">
    <source>
        <dbReference type="ARBA" id="ARBA00022989"/>
    </source>
</evidence>
<evidence type="ECO:0000256" key="11">
    <source>
        <dbReference type="SAM" id="Phobius"/>
    </source>
</evidence>
<evidence type="ECO:0000256" key="10">
    <source>
        <dbReference type="ARBA" id="ARBA00039401"/>
    </source>
</evidence>
<dbReference type="Pfam" id="PF02518">
    <property type="entry name" value="HATPase_c"/>
    <property type="match status" value="1"/>
</dbReference>
<feature type="domain" description="Histidine kinase" evidence="12">
    <location>
        <begin position="207"/>
        <end position="425"/>
    </location>
</feature>
<dbReference type="InterPro" id="IPR050351">
    <property type="entry name" value="BphY/WalK/GraS-like"/>
</dbReference>
<dbReference type="PRINTS" id="PR00344">
    <property type="entry name" value="BCTRLSENSOR"/>
</dbReference>
<dbReference type="InterPro" id="IPR036890">
    <property type="entry name" value="HATPase_C_sf"/>
</dbReference>
<feature type="transmembrane region" description="Helical" evidence="11">
    <location>
        <begin position="6"/>
        <end position="34"/>
    </location>
</feature>
<evidence type="ECO:0000256" key="3">
    <source>
        <dbReference type="ARBA" id="ARBA00012438"/>
    </source>
</evidence>
<evidence type="ECO:0000256" key="5">
    <source>
        <dbReference type="ARBA" id="ARBA00022679"/>
    </source>
</evidence>
<dbReference type="AlphaFoldDB" id="A0A087BJ00"/>
<dbReference type="STRING" id="78345.BMERY_1349"/>
<dbReference type="Gene3D" id="3.30.565.10">
    <property type="entry name" value="Histidine kinase-like ATPase, C-terminal domain"/>
    <property type="match status" value="1"/>
</dbReference>
<dbReference type="PROSITE" id="PS50109">
    <property type="entry name" value="HIS_KIN"/>
    <property type="match status" value="1"/>
</dbReference>
<sequence length="425" mass="46914">MSDSPVPSLIVFAVFAIVGFCIIVLLGTTLLGWIEPLIERWLGGVSFMEWVSERLHRVRRRRAEAEDDADLDQSTFGLLSILQSASLVVGDDDEVINANPEAYRLGIMQDDRIVNAKVLETVHDVREHGGRRLFDIQTVTATRFESSAEPSERDRDYEHGAGAYGVQRPNWLNVTIGRVDSRYVVVLLDDVSEGVRFNQIRDSFIVNVSEQLLKPTEALNKLADELEHDDLDIQRVHATAHEVRTASVHLNHMVADLLLLIKAQEPIVPSAANRINVMEQIDDVVESMGDAIRESGVRVHVEGDRSLTINGDVSQIRTALTKLLENAVQYSPRGGYVGVSAEPGDSGEDVLIRVLDQGKGIPKEEQSRIFERFYRGSDQSGRSVDGVGLGLAIVKHVALTHHGAASVWSVPGHGSTFTLTLPRAR</sequence>
<dbReference type="PROSITE" id="PS50885">
    <property type="entry name" value="HAMP"/>
    <property type="match status" value="1"/>
</dbReference>
<dbReference type="EC" id="2.7.13.3" evidence="3"/>
<dbReference type="GO" id="GO:0016036">
    <property type="term" value="P:cellular response to phosphate starvation"/>
    <property type="evidence" value="ECO:0007669"/>
    <property type="project" value="TreeGrafter"/>
</dbReference>
<dbReference type="PANTHER" id="PTHR45453">
    <property type="entry name" value="PHOSPHATE REGULON SENSOR PROTEIN PHOR"/>
    <property type="match status" value="1"/>
</dbReference>
<evidence type="ECO:0000259" key="13">
    <source>
        <dbReference type="PROSITE" id="PS50885"/>
    </source>
</evidence>
<evidence type="ECO:0000313" key="15">
    <source>
        <dbReference type="Proteomes" id="UP000029060"/>
    </source>
</evidence>
<dbReference type="FunFam" id="3.30.565.10:FF:000006">
    <property type="entry name" value="Sensor histidine kinase WalK"/>
    <property type="match status" value="1"/>
</dbReference>
<keyword evidence="8 11" id="KW-1133">Transmembrane helix</keyword>
<keyword evidence="4" id="KW-0597">Phosphoprotein</keyword>
<keyword evidence="11" id="KW-0472">Membrane</keyword>
<keyword evidence="9" id="KW-0902">Two-component regulatory system</keyword>
<evidence type="ECO:0000256" key="2">
    <source>
        <dbReference type="ARBA" id="ARBA00004370"/>
    </source>
</evidence>
<keyword evidence="5 14" id="KW-0808">Transferase</keyword>
<dbReference type="GO" id="GO:0005886">
    <property type="term" value="C:plasma membrane"/>
    <property type="evidence" value="ECO:0007669"/>
    <property type="project" value="TreeGrafter"/>
</dbReference>
<dbReference type="GO" id="GO:0004721">
    <property type="term" value="F:phosphoprotein phosphatase activity"/>
    <property type="evidence" value="ECO:0007669"/>
    <property type="project" value="TreeGrafter"/>
</dbReference>